<reference evidence="2 3" key="1">
    <citation type="submission" date="2018-08" db="EMBL/GenBank/DDBJ databases">
        <title>Genomic investigation of the strawberry pathogen Phytophthora fragariae indicates pathogenicity is determined by transcriptional variation in three key races.</title>
        <authorList>
            <person name="Adams T.M."/>
            <person name="Armitage A.D."/>
            <person name="Sobczyk M.K."/>
            <person name="Bates H.J."/>
            <person name="Dunwell J.M."/>
            <person name="Nellist C.F."/>
            <person name="Harrison R.J."/>
        </authorList>
    </citation>
    <scope>NUCLEOTIDE SEQUENCE [LARGE SCALE GENOMIC DNA]</scope>
    <source>
        <strain evidence="2 3">BC-1</strain>
    </source>
</reference>
<evidence type="ECO:0000313" key="3">
    <source>
        <dbReference type="Proteomes" id="UP000440367"/>
    </source>
</evidence>
<accession>A0A6A4A9W9</accession>
<dbReference type="InterPro" id="IPR001891">
    <property type="entry name" value="Malic_OxRdtase"/>
</dbReference>
<dbReference type="PANTHER" id="PTHR23406">
    <property type="entry name" value="MALIC ENZYME-RELATED"/>
    <property type="match status" value="1"/>
</dbReference>
<comment type="caution">
    <text evidence="2">The sequence shown here is derived from an EMBL/GenBank/DDBJ whole genome shotgun (WGS) entry which is preliminary data.</text>
</comment>
<dbReference type="GO" id="GO:0051287">
    <property type="term" value="F:NAD binding"/>
    <property type="evidence" value="ECO:0007669"/>
    <property type="project" value="InterPro"/>
</dbReference>
<dbReference type="EMBL" id="QXGD01000136">
    <property type="protein sequence ID" value="KAE9251224.1"/>
    <property type="molecule type" value="Genomic_DNA"/>
</dbReference>
<dbReference type="PANTHER" id="PTHR23406:SF90">
    <property type="entry name" value="MALIC ENZYME-RELATED"/>
    <property type="match status" value="1"/>
</dbReference>
<dbReference type="Proteomes" id="UP000440367">
    <property type="component" value="Unassembled WGS sequence"/>
</dbReference>
<protein>
    <recommendedName>
        <fullName evidence="1">Malic enzyme NAD-binding domain-containing protein</fullName>
    </recommendedName>
</protein>
<sequence>MNLAKAKYGGEVLLQFEDRRPSTCCASHCTFNDDIQGTASVVLGGLLAAVPLSSTPISEQKFVFLGAGTAVEERRELTGVPVLMNRDLWVLLKQRYLMLDVDAPPASSRSIRVLVRPDYTGKETSNLTLNEVKYQNCNELWDGCGGCVAYQVPRRGANGATNLVYAGGCA</sequence>
<dbReference type="InterPro" id="IPR015884">
    <property type="entry name" value="Malic_enzyme_CS"/>
</dbReference>
<evidence type="ECO:0000313" key="2">
    <source>
        <dbReference type="EMBL" id="KAE9251224.1"/>
    </source>
</evidence>
<dbReference type="PROSITE" id="PS00331">
    <property type="entry name" value="MALIC_ENZYMES"/>
    <property type="match status" value="1"/>
</dbReference>
<dbReference type="GO" id="GO:0009507">
    <property type="term" value="C:chloroplast"/>
    <property type="evidence" value="ECO:0007669"/>
    <property type="project" value="TreeGrafter"/>
</dbReference>
<dbReference type="InterPro" id="IPR036291">
    <property type="entry name" value="NAD(P)-bd_dom_sf"/>
</dbReference>
<organism evidence="2 3">
    <name type="scientific">Phytophthora fragariae</name>
    <dbReference type="NCBI Taxonomy" id="53985"/>
    <lineage>
        <taxon>Eukaryota</taxon>
        <taxon>Sar</taxon>
        <taxon>Stramenopiles</taxon>
        <taxon>Oomycota</taxon>
        <taxon>Peronosporomycetes</taxon>
        <taxon>Peronosporales</taxon>
        <taxon>Peronosporaceae</taxon>
        <taxon>Phytophthora</taxon>
    </lineage>
</organism>
<feature type="domain" description="Malic enzyme NAD-binding" evidence="1">
    <location>
        <begin position="35"/>
        <end position="70"/>
    </location>
</feature>
<evidence type="ECO:0000259" key="1">
    <source>
        <dbReference type="Pfam" id="PF03949"/>
    </source>
</evidence>
<dbReference type="InterPro" id="IPR012302">
    <property type="entry name" value="Malic_NAD-bd"/>
</dbReference>
<dbReference type="Gene3D" id="3.40.50.720">
    <property type="entry name" value="NAD(P)-binding Rossmann-like Domain"/>
    <property type="match status" value="1"/>
</dbReference>
<dbReference type="GO" id="GO:0006108">
    <property type="term" value="P:malate metabolic process"/>
    <property type="evidence" value="ECO:0007669"/>
    <property type="project" value="TreeGrafter"/>
</dbReference>
<dbReference type="Pfam" id="PF03949">
    <property type="entry name" value="Malic_M"/>
    <property type="match status" value="1"/>
</dbReference>
<name>A0A6A4A9W9_9STRA</name>
<proteinExistence type="predicted"/>
<dbReference type="SUPFAM" id="SSF51735">
    <property type="entry name" value="NAD(P)-binding Rossmann-fold domains"/>
    <property type="match status" value="1"/>
</dbReference>
<dbReference type="AlphaFoldDB" id="A0A6A4A9W9"/>
<gene>
    <name evidence="2" type="ORF">PF002_g4394</name>
</gene>
<dbReference type="GO" id="GO:0004473">
    <property type="term" value="F:malate dehydrogenase (decarboxylating) (NADP+) activity"/>
    <property type="evidence" value="ECO:0007669"/>
    <property type="project" value="TreeGrafter"/>
</dbReference>
<dbReference type="PRINTS" id="PR00072">
    <property type="entry name" value="MALOXRDTASE"/>
</dbReference>